<protein>
    <recommendedName>
        <fullName evidence="8">ATP synthase epsilon chain</fullName>
    </recommendedName>
    <alternativeName>
        <fullName evidence="8">ATP synthase F1 sector epsilon subunit</fullName>
    </alternativeName>
    <alternativeName>
        <fullName evidence="8">F-ATPase epsilon subunit</fullName>
    </alternativeName>
</protein>
<gene>
    <name evidence="8" type="primary">atpC</name>
    <name evidence="12" type="ORF">A3B93_00600</name>
</gene>
<evidence type="ECO:0000256" key="5">
    <source>
        <dbReference type="ARBA" id="ARBA00023136"/>
    </source>
</evidence>
<organism evidence="12 13">
    <name type="scientific">Candidatus Nomurabacteria bacterium RIFCSPHIGHO2_02_FULL_42_24</name>
    <dbReference type="NCBI Taxonomy" id="1801757"/>
    <lineage>
        <taxon>Bacteria</taxon>
        <taxon>Candidatus Nomuraibacteriota</taxon>
    </lineage>
</organism>
<reference evidence="12 13" key="1">
    <citation type="journal article" date="2016" name="Nat. Commun.">
        <title>Thousands of microbial genomes shed light on interconnected biogeochemical processes in an aquifer system.</title>
        <authorList>
            <person name="Anantharaman K."/>
            <person name="Brown C.T."/>
            <person name="Hug L.A."/>
            <person name="Sharon I."/>
            <person name="Castelle C.J."/>
            <person name="Probst A.J."/>
            <person name="Thomas B.C."/>
            <person name="Singh A."/>
            <person name="Wilkins M.J."/>
            <person name="Karaoz U."/>
            <person name="Brodie E.L."/>
            <person name="Williams K.H."/>
            <person name="Hubbard S.S."/>
            <person name="Banfield J.F."/>
        </authorList>
    </citation>
    <scope>NUCLEOTIDE SEQUENCE [LARGE SCALE GENOMIC DNA]</scope>
</reference>
<evidence type="ECO:0000256" key="4">
    <source>
        <dbReference type="ARBA" id="ARBA00023065"/>
    </source>
</evidence>
<sequence>MPQTLKLKIVTPERVVLEEEIEQVTLPTTSGQITILPDHVPLVSELASGDIVAMHEGEAMPIAVVGGLLRVSANEVTILADFAEHVGEMAEDDIEKARTRAEKLRGEKDKVSKEEFEHFATELERSLTRTRIAEKWRGRKYRRPPKL</sequence>
<dbReference type="Proteomes" id="UP000179880">
    <property type="component" value="Unassembled WGS sequence"/>
</dbReference>
<keyword evidence="6 8" id="KW-0139">CF(1)</keyword>
<evidence type="ECO:0000313" key="13">
    <source>
        <dbReference type="Proteomes" id="UP000179880"/>
    </source>
</evidence>
<evidence type="ECO:0000256" key="10">
    <source>
        <dbReference type="SAM" id="Coils"/>
    </source>
</evidence>
<dbReference type="AlphaFoldDB" id="A0A1F6WGG3"/>
<keyword evidence="5 8" id="KW-0472">Membrane</keyword>
<keyword evidence="7 8" id="KW-0066">ATP synthesis</keyword>
<comment type="similarity">
    <text evidence="2 8 9">Belongs to the ATPase epsilon chain family.</text>
</comment>
<evidence type="ECO:0000256" key="6">
    <source>
        <dbReference type="ARBA" id="ARBA00023196"/>
    </source>
</evidence>
<dbReference type="InterPro" id="IPR020546">
    <property type="entry name" value="ATP_synth_F1_dsu/esu_N"/>
</dbReference>
<comment type="function">
    <text evidence="8">Produces ATP from ADP in the presence of a proton gradient across the membrane.</text>
</comment>
<dbReference type="EMBL" id="MFUH01000044">
    <property type="protein sequence ID" value="OGI80998.1"/>
    <property type="molecule type" value="Genomic_DNA"/>
</dbReference>
<comment type="subcellular location">
    <subcellularLocation>
        <location evidence="8">Cell membrane</location>
        <topology evidence="8">Peripheral membrane protein</topology>
    </subcellularLocation>
    <subcellularLocation>
        <location evidence="1">Endomembrane system</location>
        <topology evidence="1">Peripheral membrane protein</topology>
    </subcellularLocation>
</comment>
<dbReference type="GO" id="GO:0005886">
    <property type="term" value="C:plasma membrane"/>
    <property type="evidence" value="ECO:0007669"/>
    <property type="project" value="UniProtKB-SubCell"/>
</dbReference>
<feature type="domain" description="ATP synthase F1 complex delta/epsilon subunit N-terminal" evidence="11">
    <location>
        <begin position="5"/>
        <end position="83"/>
    </location>
</feature>
<comment type="subunit">
    <text evidence="8 9">F-type ATPases have 2 components, CF(1) - the catalytic core - and CF(0) - the membrane proton channel. CF(1) has five subunits: alpha(3), beta(3), gamma(1), delta(1), epsilon(1). CF(0) has three main subunits: a, b and c.</text>
</comment>
<dbReference type="GO" id="GO:0005524">
    <property type="term" value="F:ATP binding"/>
    <property type="evidence" value="ECO:0007669"/>
    <property type="project" value="UniProtKB-UniRule"/>
</dbReference>
<evidence type="ECO:0000259" key="11">
    <source>
        <dbReference type="Pfam" id="PF02823"/>
    </source>
</evidence>
<dbReference type="GO" id="GO:0045259">
    <property type="term" value="C:proton-transporting ATP synthase complex"/>
    <property type="evidence" value="ECO:0007669"/>
    <property type="project" value="UniProtKB-KW"/>
</dbReference>
<dbReference type="InterPro" id="IPR001469">
    <property type="entry name" value="ATP_synth_F1_dsu/esu"/>
</dbReference>
<keyword evidence="8" id="KW-1003">Cell membrane</keyword>
<dbReference type="PANTHER" id="PTHR13822:SF10">
    <property type="entry name" value="ATP SYNTHASE EPSILON CHAIN, CHLOROPLASTIC"/>
    <property type="match status" value="1"/>
</dbReference>
<dbReference type="GO" id="GO:0012505">
    <property type="term" value="C:endomembrane system"/>
    <property type="evidence" value="ECO:0007669"/>
    <property type="project" value="UniProtKB-SubCell"/>
</dbReference>
<dbReference type="PANTHER" id="PTHR13822">
    <property type="entry name" value="ATP SYNTHASE DELTA/EPSILON CHAIN"/>
    <property type="match status" value="1"/>
</dbReference>
<feature type="coiled-coil region" evidence="10">
    <location>
        <begin position="87"/>
        <end position="114"/>
    </location>
</feature>
<dbReference type="HAMAP" id="MF_00530">
    <property type="entry name" value="ATP_synth_epsil_bac"/>
    <property type="match status" value="1"/>
</dbReference>
<evidence type="ECO:0000256" key="7">
    <source>
        <dbReference type="ARBA" id="ARBA00023310"/>
    </source>
</evidence>
<keyword evidence="8" id="KW-0375">Hydrogen ion transport</keyword>
<name>A0A1F6WGG3_9BACT</name>
<accession>A0A1F6WGG3</accession>
<dbReference type="GO" id="GO:0046933">
    <property type="term" value="F:proton-transporting ATP synthase activity, rotational mechanism"/>
    <property type="evidence" value="ECO:0007669"/>
    <property type="project" value="UniProtKB-UniRule"/>
</dbReference>
<dbReference type="SUPFAM" id="SSF51344">
    <property type="entry name" value="Epsilon subunit of F1F0-ATP synthase N-terminal domain"/>
    <property type="match status" value="1"/>
</dbReference>
<dbReference type="CDD" id="cd12152">
    <property type="entry name" value="F1-ATPase_delta"/>
    <property type="match status" value="1"/>
</dbReference>
<dbReference type="Gene3D" id="2.60.15.10">
    <property type="entry name" value="F0F1 ATP synthase delta/epsilon subunit, N-terminal"/>
    <property type="match status" value="1"/>
</dbReference>
<keyword evidence="3 8" id="KW-0813">Transport</keyword>
<dbReference type="InterPro" id="IPR036771">
    <property type="entry name" value="ATPsynth_dsu/esu_N"/>
</dbReference>
<evidence type="ECO:0000256" key="8">
    <source>
        <dbReference type="HAMAP-Rule" id="MF_00530"/>
    </source>
</evidence>
<proteinExistence type="inferred from homology"/>
<evidence type="ECO:0000256" key="9">
    <source>
        <dbReference type="RuleBase" id="RU003656"/>
    </source>
</evidence>
<comment type="caution">
    <text evidence="12">The sequence shown here is derived from an EMBL/GenBank/DDBJ whole genome shotgun (WGS) entry which is preliminary data.</text>
</comment>
<dbReference type="NCBIfam" id="TIGR01216">
    <property type="entry name" value="ATP_synt_epsi"/>
    <property type="match status" value="1"/>
</dbReference>
<evidence type="ECO:0000256" key="1">
    <source>
        <dbReference type="ARBA" id="ARBA00004184"/>
    </source>
</evidence>
<evidence type="ECO:0000256" key="2">
    <source>
        <dbReference type="ARBA" id="ARBA00005712"/>
    </source>
</evidence>
<dbReference type="Pfam" id="PF02823">
    <property type="entry name" value="ATP-synt_DE_N"/>
    <property type="match status" value="1"/>
</dbReference>
<evidence type="ECO:0000313" key="12">
    <source>
        <dbReference type="EMBL" id="OGI80998.1"/>
    </source>
</evidence>
<evidence type="ECO:0000256" key="3">
    <source>
        <dbReference type="ARBA" id="ARBA00022448"/>
    </source>
</evidence>
<keyword evidence="4 8" id="KW-0406">Ion transport</keyword>
<keyword evidence="10" id="KW-0175">Coiled coil</keyword>